<dbReference type="AlphaFoldDB" id="A0AAE0P722"/>
<dbReference type="EMBL" id="JAULSW010000001">
    <property type="protein sequence ID" value="KAK3394200.1"/>
    <property type="molecule type" value="Genomic_DNA"/>
</dbReference>
<keyword evidence="2" id="KW-1133">Transmembrane helix</keyword>
<feature type="compositionally biased region" description="Polar residues" evidence="1">
    <location>
        <begin position="72"/>
        <end position="84"/>
    </location>
</feature>
<organism evidence="3 4">
    <name type="scientific">Podospora didyma</name>
    <dbReference type="NCBI Taxonomy" id="330526"/>
    <lineage>
        <taxon>Eukaryota</taxon>
        <taxon>Fungi</taxon>
        <taxon>Dikarya</taxon>
        <taxon>Ascomycota</taxon>
        <taxon>Pezizomycotina</taxon>
        <taxon>Sordariomycetes</taxon>
        <taxon>Sordariomycetidae</taxon>
        <taxon>Sordariales</taxon>
        <taxon>Podosporaceae</taxon>
        <taxon>Podospora</taxon>
    </lineage>
</organism>
<evidence type="ECO:0000256" key="2">
    <source>
        <dbReference type="SAM" id="Phobius"/>
    </source>
</evidence>
<feature type="compositionally biased region" description="Low complexity" evidence="1">
    <location>
        <begin position="95"/>
        <end position="113"/>
    </location>
</feature>
<dbReference type="Proteomes" id="UP001285441">
    <property type="component" value="Unassembled WGS sequence"/>
</dbReference>
<evidence type="ECO:0000313" key="3">
    <source>
        <dbReference type="EMBL" id="KAK3394200.1"/>
    </source>
</evidence>
<reference evidence="3" key="2">
    <citation type="submission" date="2023-06" db="EMBL/GenBank/DDBJ databases">
        <authorList>
            <consortium name="Lawrence Berkeley National Laboratory"/>
            <person name="Haridas S."/>
            <person name="Hensen N."/>
            <person name="Bonometti L."/>
            <person name="Westerberg I."/>
            <person name="Brannstrom I.O."/>
            <person name="Guillou S."/>
            <person name="Cros-Aarteil S."/>
            <person name="Calhoun S."/>
            <person name="Kuo A."/>
            <person name="Mondo S."/>
            <person name="Pangilinan J."/>
            <person name="Riley R."/>
            <person name="LaButti K."/>
            <person name="Andreopoulos B."/>
            <person name="Lipzen A."/>
            <person name="Chen C."/>
            <person name="Yanf M."/>
            <person name="Daum C."/>
            <person name="Ng V."/>
            <person name="Clum A."/>
            <person name="Steindorff A."/>
            <person name="Ohm R."/>
            <person name="Martin F."/>
            <person name="Silar P."/>
            <person name="Natvig D."/>
            <person name="Lalanne C."/>
            <person name="Gautier V."/>
            <person name="Ament-velasquez S.L."/>
            <person name="Kruys A."/>
            <person name="Hutchinson M.I."/>
            <person name="Powell A.J."/>
            <person name="Barry K."/>
            <person name="Miller A.N."/>
            <person name="Grigoriev I.V."/>
            <person name="Debuchy R."/>
            <person name="Gladieux P."/>
            <person name="Thoren M.H."/>
            <person name="Johannesson H."/>
        </authorList>
    </citation>
    <scope>NUCLEOTIDE SEQUENCE</scope>
    <source>
        <strain evidence="3">CBS 232.78</strain>
    </source>
</reference>
<comment type="caution">
    <text evidence="3">The sequence shown here is derived from an EMBL/GenBank/DDBJ whole genome shotgun (WGS) entry which is preliminary data.</text>
</comment>
<proteinExistence type="predicted"/>
<protein>
    <recommendedName>
        <fullName evidence="5">Septum formation initiator domain-containing protein</fullName>
    </recommendedName>
</protein>
<feature type="transmembrane region" description="Helical" evidence="2">
    <location>
        <begin position="267"/>
        <end position="289"/>
    </location>
</feature>
<evidence type="ECO:0000313" key="4">
    <source>
        <dbReference type="Proteomes" id="UP001285441"/>
    </source>
</evidence>
<evidence type="ECO:0000256" key="1">
    <source>
        <dbReference type="SAM" id="MobiDB-lite"/>
    </source>
</evidence>
<keyword evidence="4" id="KW-1185">Reference proteome</keyword>
<feature type="compositionally biased region" description="Basic and acidic residues" evidence="1">
    <location>
        <begin position="42"/>
        <end position="52"/>
    </location>
</feature>
<keyword evidence="2" id="KW-0812">Transmembrane</keyword>
<accession>A0AAE0P722</accession>
<feature type="compositionally biased region" description="Basic and acidic residues" evidence="1">
    <location>
        <begin position="118"/>
        <end position="127"/>
    </location>
</feature>
<feature type="region of interest" description="Disordered" evidence="1">
    <location>
        <begin position="316"/>
        <end position="355"/>
    </location>
</feature>
<sequence length="369" mass="40526">MSPNGAEGFKAASPHRPRHQITRSISELSSPIRLHRHHSHRAAKEKERDREALAPVPQSVRLSLDGERSEAMTPNLSPNASRRTSILVAPTDDSPGVLVPTTVATTPGPTNAPISKRGSKDSGLVREQQKAVARESGLKRSLTELENLSTSTTRHLDDTYYSVLEKLGALQNTISALKELADLSHQMNDSFSTDAEELVVDVSSQLDAFGQFEDQQDRIETLQGRIHLGREKIKSLSERVDLVRVRIENWERADRDWQERTRRRLKAVWVVTSLVIFLVLLVLASAQYASESLEDTTSRLANGSLQTIQDGIGAGAGAGANTGTKSSTNNNNNLWKQRGEGPDKGLASETDNAANSSQKVDILRVFDEL</sequence>
<feature type="region of interest" description="Disordered" evidence="1">
    <location>
        <begin position="1"/>
        <end position="127"/>
    </location>
</feature>
<keyword evidence="2" id="KW-0472">Membrane</keyword>
<reference evidence="3" key="1">
    <citation type="journal article" date="2023" name="Mol. Phylogenet. Evol.">
        <title>Genome-scale phylogeny and comparative genomics of the fungal order Sordariales.</title>
        <authorList>
            <person name="Hensen N."/>
            <person name="Bonometti L."/>
            <person name="Westerberg I."/>
            <person name="Brannstrom I.O."/>
            <person name="Guillou S."/>
            <person name="Cros-Aarteil S."/>
            <person name="Calhoun S."/>
            <person name="Haridas S."/>
            <person name="Kuo A."/>
            <person name="Mondo S."/>
            <person name="Pangilinan J."/>
            <person name="Riley R."/>
            <person name="LaButti K."/>
            <person name="Andreopoulos B."/>
            <person name="Lipzen A."/>
            <person name="Chen C."/>
            <person name="Yan M."/>
            <person name="Daum C."/>
            <person name="Ng V."/>
            <person name="Clum A."/>
            <person name="Steindorff A."/>
            <person name="Ohm R.A."/>
            <person name="Martin F."/>
            <person name="Silar P."/>
            <person name="Natvig D.O."/>
            <person name="Lalanne C."/>
            <person name="Gautier V."/>
            <person name="Ament-Velasquez S.L."/>
            <person name="Kruys A."/>
            <person name="Hutchinson M.I."/>
            <person name="Powell A.J."/>
            <person name="Barry K."/>
            <person name="Miller A.N."/>
            <person name="Grigoriev I.V."/>
            <person name="Debuchy R."/>
            <person name="Gladieux P."/>
            <person name="Hiltunen Thoren M."/>
            <person name="Johannesson H."/>
        </authorList>
    </citation>
    <scope>NUCLEOTIDE SEQUENCE</scope>
    <source>
        <strain evidence="3">CBS 232.78</strain>
    </source>
</reference>
<name>A0AAE0P722_9PEZI</name>
<evidence type="ECO:0008006" key="5">
    <source>
        <dbReference type="Google" id="ProtNLM"/>
    </source>
</evidence>
<gene>
    <name evidence="3" type="ORF">B0H63DRAFT_39494</name>
</gene>